<evidence type="ECO:0000259" key="6">
    <source>
        <dbReference type="Pfam" id="PF20254"/>
    </source>
</evidence>
<dbReference type="EMBL" id="JAALAA010000007">
    <property type="protein sequence ID" value="NGN93028.1"/>
    <property type="molecule type" value="Genomic_DNA"/>
</dbReference>
<accession>A0A6M1R5Z7</accession>
<dbReference type="Pfam" id="PF20254">
    <property type="entry name" value="DMFA2_C"/>
    <property type="match status" value="1"/>
</dbReference>
<feature type="signal peptide" evidence="3">
    <location>
        <begin position="1"/>
        <end position="34"/>
    </location>
</feature>
<evidence type="ECO:0000313" key="8">
    <source>
        <dbReference type="Proteomes" id="UP000483261"/>
    </source>
</evidence>
<dbReference type="Pfam" id="PF17957">
    <property type="entry name" value="Big_7"/>
    <property type="match status" value="1"/>
</dbReference>
<feature type="domain" description="DUF4082" evidence="5">
    <location>
        <begin position="1178"/>
        <end position="1319"/>
    </location>
</feature>
<feature type="region of interest" description="Disordered" evidence="2">
    <location>
        <begin position="346"/>
        <end position="367"/>
    </location>
</feature>
<evidence type="ECO:0000259" key="5">
    <source>
        <dbReference type="Pfam" id="PF13313"/>
    </source>
</evidence>
<sequence length="1586" mass="165554">MRPASGSRRLLAAVLGAVLILTGLTATTTTTAYAAGDPCGPGGNKIACENSKPGSPPSVWDIDGAGHDSIQGFATDISVDVGDPIDFKIDTDARAYTITIYRTGWYGGDGARRIASVTPSATLPQIQPNCTRESATEMTDCGNWAVSATWQVPADAVSGVYVARLHRADTDEGSHITFIVRDDASHSDVVFQTSDTTWQAYNLYGGSSFYHGGQNGRAYKLSYNRPFVTRHSPARDFYFANEYPLVRFLERNGYDVSYMSGVDTDRRGELIKNHKTFLSVGHDEYWSGRQRANVEAARDAGVNLQFLSGNEVYWRTRYESSQVGAAGTNAYRTLVTYKEAWGAEDPADESTSTWRDPRYAPKSKGGGLPENALTGTVFMSNWTDKPLTVTREQGRQRLWRNTGLGQMTGATTELAPHTVGYESDEDQDNGFRPPGLIRASETTAFVDGQYMTDFGRNVGSGTTTHSITLYRAKSGALVFGAGTVQWTWGLDATHDSAYDDDATSPAMQQAQVNLLADMGAQPTTLMAGLQQVAASTDTTGPSVTISSPAAGSAQANGAKVTLTGTATDSGGGIVAGVEYSTDGGTSWHPGKGTSAWTVEYIQHGVGNTPVQVRAVDDSANIGAIATRSFNVSCGCSIFGQTAIPTTWTAVTSPATPSADDPSAAELGLRFTPLTDGYAAGVRFYKGSGNTGTHTGSLWSTSGERLAQVTFSNETTGGWQQALFSSPVPLSAGTTYIVSYTAPNGHYAVQPWAFAAQGLEAYPLEIAGGHGAAPAGVYANPGTFPANSHQNSNYYVDVVFTTTDDSPLSAISPWPLADSSSVPRSTTISARFSKPVVASSVQVAVKDAAGASVPGTTSYDATTRTVTFTPTNPLAGFVKHTVTLSATDTQGTPLTGGKSWSFTTAKPPATPGVCPCSIYNDEDVPTILEDSERASLTLGVRFRPTVTGTVTGVKFYKAVNNTGPHTGTLWSSSGQALAQGTFTGESTTGWQTLTFTQPVAVQAGVDYIASYHTNGSYSATPNAFAASDLSKGPISVSSTAGAYAYGEGFPGNSSASSYMVDLVFEKGAPTLKVTAQSPAPGAVSVSRGTNITVGFSAEIADGYQMDVSSPGGPIAGSSSLNQARNEITFDPTGPLPSDTDITVSLTGVTSAEGAALGPQSWTFRTRAQSATSQTLFGDQVPQQQAVSDASPVEVGTAFTSARNGQVTAIRFYKGPGNNGTHVGSLWSADGTRLASVTFVGETASGWQEATLDQPVAVTAGATYVVSYLAPQGHYAATGGFFNTAWTSGDLTAPATNNGRYLYGAAGGFPTFTWGATNYFVDVVFEPYVPTMSVTARDPSPGATGVATSVNPSITFSAAVANGWNMSVTANGSAVAGSAALSGDGRTLRFTPTSALPSAATVSVTVSGVVSTEGASLPTQTWSFTTALPEEVSLFTGVTPQNPSTSEILPIELGTAFKSSVPGSVTAIRFYKGSGNTGTHTGSLWNSAGTRIARVTFTNETATGWQTATLPTPVAITPGATYVVSYYAPNGRHASTPAALTQDWRAGPLTAPGGANGRYRYGIGGGFPNRSWNSTNYFVDVRFRPASP</sequence>
<keyword evidence="1 3" id="KW-0732">Signal</keyword>
<name>A0A6M1R5Z7_9ACTN</name>
<dbReference type="InterPro" id="IPR013783">
    <property type="entry name" value="Ig-like_fold"/>
</dbReference>
<feature type="chain" id="PRO_5026734616" evidence="3">
    <location>
        <begin position="35"/>
        <end position="1586"/>
    </location>
</feature>
<feature type="domain" description="N,N-dimethylformamidase beta subunit-like C-terminal" evidence="6">
    <location>
        <begin position="97"/>
        <end position="494"/>
    </location>
</feature>
<feature type="domain" description="DUF4082" evidence="5">
    <location>
        <begin position="1437"/>
        <end position="1577"/>
    </location>
</feature>
<dbReference type="Gene3D" id="2.60.40.1220">
    <property type="match status" value="2"/>
</dbReference>
<dbReference type="SUPFAM" id="SSF81296">
    <property type="entry name" value="E set domains"/>
    <property type="match status" value="1"/>
</dbReference>
<dbReference type="InterPro" id="IPR014756">
    <property type="entry name" value="Ig_E-set"/>
</dbReference>
<dbReference type="Proteomes" id="UP000483261">
    <property type="component" value="Unassembled WGS sequence"/>
</dbReference>
<gene>
    <name evidence="7" type="ORF">G5C66_09805</name>
</gene>
<evidence type="ECO:0000259" key="4">
    <source>
        <dbReference type="Pfam" id="PF13205"/>
    </source>
</evidence>
<dbReference type="Gene3D" id="2.60.40.10">
    <property type="entry name" value="Immunoglobulins"/>
    <property type="match status" value="1"/>
</dbReference>
<feature type="domain" description="SbsA Ig-like" evidence="4">
    <location>
        <begin position="1070"/>
        <end position="1164"/>
    </location>
</feature>
<comment type="caution">
    <text evidence="7">The sequence shown here is derived from an EMBL/GenBank/DDBJ whole genome shotgun (WGS) entry which is preliminary data.</text>
</comment>
<evidence type="ECO:0000256" key="3">
    <source>
        <dbReference type="SAM" id="SignalP"/>
    </source>
</evidence>
<dbReference type="InterPro" id="IPR046540">
    <property type="entry name" value="DMFA2_C"/>
</dbReference>
<feature type="domain" description="DUF4082" evidence="5">
    <location>
        <begin position="651"/>
        <end position="795"/>
    </location>
</feature>
<dbReference type="InterPro" id="IPR025141">
    <property type="entry name" value="DUF4082"/>
</dbReference>
<evidence type="ECO:0000256" key="2">
    <source>
        <dbReference type="SAM" id="MobiDB-lite"/>
    </source>
</evidence>
<reference evidence="7 8" key="1">
    <citation type="submission" date="2020-02" db="EMBL/GenBank/DDBJ databases">
        <title>Whole-genome analyses of novel actinobacteria.</title>
        <authorList>
            <person name="Sahin N."/>
        </authorList>
    </citation>
    <scope>NUCLEOTIDE SEQUENCE [LARGE SCALE GENOMIC DNA]</scope>
    <source>
        <strain evidence="7 8">KC13</strain>
    </source>
</reference>
<feature type="domain" description="SbsA Ig-like" evidence="4">
    <location>
        <begin position="1331"/>
        <end position="1424"/>
    </location>
</feature>
<organism evidence="7 8">
    <name type="scientific">Nocardioides turkmenicus</name>
    <dbReference type="NCBI Taxonomy" id="2711220"/>
    <lineage>
        <taxon>Bacteria</taxon>
        <taxon>Bacillati</taxon>
        <taxon>Actinomycetota</taxon>
        <taxon>Actinomycetes</taxon>
        <taxon>Propionibacteriales</taxon>
        <taxon>Nocardioidaceae</taxon>
        <taxon>Nocardioides</taxon>
    </lineage>
</organism>
<proteinExistence type="predicted"/>
<feature type="domain" description="SbsA Ig-like" evidence="4">
    <location>
        <begin position="803"/>
        <end position="903"/>
    </location>
</feature>
<evidence type="ECO:0000256" key="1">
    <source>
        <dbReference type="ARBA" id="ARBA00022729"/>
    </source>
</evidence>
<dbReference type="InterPro" id="IPR032812">
    <property type="entry name" value="SbsA_Ig"/>
</dbReference>
<feature type="domain" description="DUF4082" evidence="5">
    <location>
        <begin position="922"/>
        <end position="1059"/>
    </location>
</feature>
<dbReference type="Pfam" id="PF13313">
    <property type="entry name" value="DUF4082"/>
    <property type="match status" value="4"/>
</dbReference>
<keyword evidence="8" id="KW-1185">Reference proteome</keyword>
<dbReference type="GO" id="GO:0005975">
    <property type="term" value="P:carbohydrate metabolic process"/>
    <property type="evidence" value="ECO:0007669"/>
    <property type="project" value="UniProtKB-ARBA"/>
</dbReference>
<dbReference type="InterPro" id="IPR014755">
    <property type="entry name" value="Cu-Rt/internalin_Ig-like"/>
</dbReference>
<dbReference type="Pfam" id="PF13205">
    <property type="entry name" value="Big_5"/>
    <property type="match status" value="3"/>
</dbReference>
<evidence type="ECO:0000313" key="7">
    <source>
        <dbReference type="EMBL" id="NGN93028.1"/>
    </source>
</evidence>
<protein>
    <submittedName>
        <fullName evidence="7">DUF4082 domain-containing protein</fullName>
    </submittedName>
</protein>